<protein>
    <recommendedName>
        <fullName evidence="1">F-box domain-containing protein</fullName>
    </recommendedName>
</protein>
<accession>A0AAD7G926</accession>
<sequence>MQCEFKSTQFPTSDALIPTFFVFNRFPKDVALAIMEHCSPFDLAQLRLISKFIRSFIEVNGHLWRAAQSNFCRGKCPWLPSPPAVEASGNYSQSAYALWIFGGGPCTCCGKWTNLLPFHFLFRFRCCSAEVCKKFLLSDTSLRVDSTKKYDNFLWGRWLLRIQLGTHNGGTVFAYSTRATQYAERERHQAIGVDKGNSWRDPLGIPCRTLQQLDAASECDLRRQARDALTKNASELDTWQKTYLVERASVVQANLKFFKLMSNVEELKLQAVLRCPTADRLFQTFNRDLSLITHTVWVQHRRLILAELKYMHLGVFPVGLNGRSTDKLRCAYCPRMIKGPGMKDHVVDKHKGQDPDAIPGMAECTEKHCPDCPDSKRMFGVHGLKDHQLHKHGNPNYPLAK</sequence>
<proteinExistence type="predicted"/>
<organism evidence="2 3">
    <name type="scientific">Mycena rosella</name>
    <name type="common">Pink bonnet</name>
    <name type="synonym">Agaricus rosellus</name>
    <dbReference type="NCBI Taxonomy" id="1033263"/>
    <lineage>
        <taxon>Eukaryota</taxon>
        <taxon>Fungi</taxon>
        <taxon>Dikarya</taxon>
        <taxon>Basidiomycota</taxon>
        <taxon>Agaricomycotina</taxon>
        <taxon>Agaricomycetes</taxon>
        <taxon>Agaricomycetidae</taxon>
        <taxon>Agaricales</taxon>
        <taxon>Marasmiineae</taxon>
        <taxon>Mycenaceae</taxon>
        <taxon>Mycena</taxon>
    </lineage>
</organism>
<dbReference type="Proteomes" id="UP001221757">
    <property type="component" value="Unassembled WGS sequence"/>
</dbReference>
<evidence type="ECO:0000313" key="2">
    <source>
        <dbReference type="EMBL" id="KAJ7667414.1"/>
    </source>
</evidence>
<evidence type="ECO:0000313" key="3">
    <source>
        <dbReference type="Proteomes" id="UP001221757"/>
    </source>
</evidence>
<dbReference type="SUPFAM" id="SSF81383">
    <property type="entry name" value="F-box domain"/>
    <property type="match status" value="1"/>
</dbReference>
<reference evidence="2" key="1">
    <citation type="submission" date="2023-03" db="EMBL/GenBank/DDBJ databases">
        <title>Massive genome expansion in bonnet fungi (Mycena s.s.) driven by repeated elements and novel gene families across ecological guilds.</title>
        <authorList>
            <consortium name="Lawrence Berkeley National Laboratory"/>
            <person name="Harder C.B."/>
            <person name="Miyauchi S."/>
            <person name="Viragh M."/>
            <person name="Kuo A."/>
            <person name="Thoen E."/>
            <person name="Andreopoulos B."/>
            <person name="Lu D."/>
            <person name="Skrede I."/>
            <person name="Drula E."/>
            <person name="Henrissat B."/>
            <person name="Morin E."/>
            <person name="Kohler A."/>
            <person name="Barry K."/>
            <person name="LaButti K."/>
            <person name="Morin E."/>
            <person name="Salamov A."/>
            <person name="Lipzen A."/>
            <person name="Mereny Z."/>
            <person name="Hegedus B."/>
            <person name="Baldrian P."/>
            <person name="Stursova M."/>
            <person name="Weitz H."/>
            <person name="Taylor A."/>
            <person name="Grigoriev I.V."/>
            <person name="Nagy L.G."/>
            <person name="Martin F."/>
            <person name="Kauserud H."/>
        </authorList>
    </citation>
    <scope>NUCLEOTIDE SEQUENCE</scope>
    <source>
        <strain evidence="2">CBHHK067</strain>
    </source>
</reference>
<dbReference type="EMBL" id="JARKIE010000200">
    <property type="protein sequence ID" value="KAJ7667414.1"/>
    <property type="molecule type" value="Genomic_DNA"/>
</dbReference>
<dbReference type="AlphaFoldDB" id="A0AAD7G926"/>
<keyword evidence="3" id="KW-1185">Reference proteome</keyword>
<feature type="domain" description="F-box" evidence="1">
    <location>
        <begin position="20"/>
        <end position="67"/>
    </location>
</feature>
<evidence type="ECO:0000259" key="1">
    <source>
        <dbReference type="PROSITE" id="PS50181"/>
    </source>
</evidence>
<name>A0AAD7G926_MYCRO</name>
<dbReference type="PROSITE" id="PS50181">
    <property type="entry name" value="FBOX"/>
    <property type="match status" value="1"/>
</dbReference>
<gene>
    <name evidence="2" type="ORF">B0H17DRAFT_1210215</name>
</gene>
<dbReference type="InterPro" id="IPR036047">
    <property type="entry name" value="F-box-like_dom_sf"/>
</dbReference>
<dbReference type="SMART" id="SM00256">
    <property type="entry name" value="FBOX"/>
    <property type="match status" value="1"/>
</dbReference>
<dbReference type="Pfam" id="PF00646">
    <property type="entry name" value="F-box"/>
    <property type="match status" value="1"/>
</dbReference>
<dbReference type="InterPro" id="IPR001810">
    <property type="entry name" value="F-box_dom"/>
</dbReference>
<comment type="caution">
    <text evidence="2">The sequence shown here is derived from an EMBL/GenBank/DDBJ whole genome shotgun (WGS) entry which is preliminary data.</text>
</comment>